<dbReference type="SUPFAM" id="SSF74650">
    <property type="entry name" value="Galactose mutarotase-like"/>
    <property type="match status" value="1"/>
</dbReference>
<gene>
    <name evidence="14" type="ORF">ACFSJU_00245</name>
</gene>
<comment type="subunit">
    <text evidence="5">Monomer.</text>
</comment>
<evidence type="ECO:0000256" key="6">
    <source>
        <dbReference type="ARBA" id="ARBA00013185"/>
    </source>
</evidence>
<comment type="caution">
    <text evidence="14">The sequence shown here is derived from an EMBL/GenBank/DDBJ whole genome shotgun (WGS) entry which is preliminary data.</text>
</comment>
<dbReference type="InterPro" id="IPR008183">
    <property type="entry name" value="Aldose_1/G6P_1-epimerase"/>
</dbReference>
<organism evidence="14 15">
    <name type="scientific">Paradesertivirga mongoliensis</name>
    <dbReference type="NCBI Taxonomy" id="2100740"/>
    <lineage>
        <taxon>Bacteria</taxon>
        <taxon>Pseudomonadati</taxon>
        <taxon>Bacteroidota</taxon>
        <taxon>Sphingobacteriia</taxon>
        <taxon>Sphingobacteriales</taxon>
        <taxon>Sphingobacteriaceae</taxon>
        <taxon>Paradesertivirga</taxon>
    </lineage>
</organism>
<evidence type="ECO:0000256" key="5">
    <source>
        <dbReference type="ARBA" id="ARBA00011245"/>
    </source>
</evidence>
<keyword evidence="15" id="KW-1185">Reference proteome</keyword>
<evidence type="ECO:0000256" key="3">
    <source>
        <dbReference type="ARBA" id="ARBA00005028"/>
    </source>
</evidence>
<feature type="compositionally biased region" description="Low complexity" evidence="12">
    <location>
        <begin position="21"/>
        <end position="39"/>
    </location>
</feature>
<dbReference type="InterPro" id="IPR047215">
    <property type="entry name" value="Galactose_mutarotase-like"/>
</dbReference>
<evidence type="ECO:0000256" key="2">
    <source>
        <dbReference type="ARBA" id="ARBA00001913"/>
    </source>
</evidence>
<evidence type="ECO:0000256" key="1">
    <source>
        <dbReference type="ARBA" id="ARBA00001614"/>
    </source>
</evidence>
<keyword evidence="10 11" id="KW-0119">Carbohydrate metabolism</keyword>
<dbReference type="PROSITE" id="PS51257">
    <property type="entry name" value="PROKAR_LIPOPROTEIN"/>
    <property type="match status" value="1"/>
</dbReference>
<comment type="cofactor">
    <cofactor evidence="2">
        <name>Ca(2+)</name>
        <dbReference type="ChEBI" id="CHEBI:29108"/>
    </cofactor>
</comment>
<evidence type="ECO:0000256" key="10">
    <source>
        <dbReference type="ARBA" id="ARBA00023277"/>
    </source>
</evidence>
<accession>A0ABW4ZFU0</accession>
<comment type="pathway">
    <text evidence="3 11">Carbohydrate metabolism; hexose metabolism.</text>
</comment>
<evidence type="ECO:0000256" key="11">
    <source>
        <dbReference type="PIRNR" id="PIRNR005096"/>
    </source>
</evidence>
<keyword evidence="13" id="KW-0732">Signal</keyword>
<evidence type="ECO:0000313" key="14">
    <source>
        <dbReference type="EMBL" id="MFD2160808.1"/>
    </source>
</evidence>
<dbReference type="RefSeq" id="WP_255902102.1">
    <property type="nucleotide sequence ID" value="NZ_JAFMZO010000002.1"/>
</dbReference>
<feature type="chain" id="PRO_5046361896" description="Aldose 1-epimerase" evidence="13">
    <location>
        <begin position="19"/>
        <end position="392"/>
    </location>
</feature>
<name>A0ABW4ZFU0_9SPHI</name>
<sequence length="392" mass="42259">MKTNLVLFLAAGILSLSACDSSQQQTGNSDSTSTDSTSNMIPSKANYQDTVEGKATDLYVLKNANNMQVAITNFGGRVVSIIVPDKDGKMTDVALGYEKLSGYQKANEPYFGAIIGRYGNRIGNAQFQLDGKTYKLAANNGPASLHGGPTGFHARVWDANQVNDYTLELSYVSKDGEEGFPGNLTCKVVYTLTDDNAIKIDYTATTDKATVVNLTNHTYFNLNGEGNGDINDHILKINATKFTPVDAALIPTGELKDVAGTPFDFTKPTAVGERVDADDAQLKLGKGYDHNFVLTNGDTTMKQAALITGPKTGISMEVLTTEPGIQFYGGNFMEGKENDGKAGKAYPFRTGFCLETQHFPDSPNKPSFPTTTLKPGETYKTSTIYKFTAAQQ</sequence>
<evidence type="ECO:0000256" key="13">
    <source>
        <dbReference type="SAM" id="SignalP"/>
    </source>
</evidence>
<evidence type="ECO:0000256" key="4">
    <source>
        <dbReference type="ARBA" id="ARBA00006206"/>
    </source>
</evidence>
<evidence type="ECO:0000256" key="9">
    <source>
        <dbReference type="ARBA" id="ARBA00023235"/>
    </source>
</evidence>
<protein>
    <recommendedName>
        <fullName evidence="7 11">Aldose 1-epimerase</fullName>
        <ecNumber evidence="6 11">5.1.3.3</ecNumber>
    </recommendedName>
</protein>
<dbReference type="InterPro" id="IPR014718">
    <property type="entry name" value="GH-type_carb-bd"/>
</dbReference>
<reference evidence="15" key="1">
    <citation type="journal article" date="2019" name="Int. J. Syst. Evol. Microbiol.">
        <title>The Global Catalogue of Microorganisms (GCM) 10K type strain sequencing project: providing services to taxonomists for standard genome sequencing and annotation.</title>
        <authorList>
            <consortium name="The Broad Institute Genomics Platform"/>
            <consortium name="The Broad Institute Genome Sequencing Center for Infectious Disease"/>
            <person name="Wu L."/>
            <person name="Ma J."/>
        </authorList>
    </citation>
    <scope>NUCLEOTIDE SEQUENCE [LARGE SCALE GENOMIC DNA]</scope>
    <source>
        <strain evidence="15">KCTC 42217</strain>
    </source>
</reference>
<dbReference type="NCBIfam" id="NF008277">
    <property type="entry name" value="PRK11055.1"/>
    <property type="match status" value="1"/>
</dbReference>
<keyword evidence="9 11" id="KW-0413">Isomerase</keyword>
<dbReference type="PANTHER" id="PTHR10091">
    <property type="entry name" value="ALDOSE-1-EPIMERASE"/>
    <property type="match status" value="1"/>
</dbReference>
<dbReference type="InterPro" id="IPR018052">
    <property type="entry name" value="Ald1_epimerase_CS"/>
</dbReference>
<keyword evidence="8" id="KW-0106">Calcium</keyword>
<comment type="catalytic activity">
    <reaction evidence="1 11">
        <text>alpha-D-glucose = beta-D-glucose</text>
        <dbReference type="Rhea" id="RHEA:10264"/>
        <dbReference type="ChEBI" id="CHEBI:15903"/>
        <dbReference type="ChEBI" id="CHEBI:17925"/>
        <dbReference type="EC" id="5.1.3.3"/>
    </reaction>
</comment>
<dbReference type="PANTHER" id="PTHR10091:SF0">
    <property type="entry name" value="GALACTOSE MUTAROTASE"/>
    <property type="match status" value="1"/>
</dbReference>
<evidence type="ECO:0000256" key="12">
    <source>
        <dbReference type="SAM" id="MobiDB-lite"/>
    </source>
</evidence>
<comment type="similarity">
    <text evidence="4 11">Belongs to the aldose epimerase family.</text>
</comment>
<dbReference type="Pfam" id="PF01263">
    <property type="entry name" value="Aldose_epim"/>
    <property type="match status" value="1"/>
</dbReference>
<dbReference type="InterPro" id="IPR015443">
    <property type="entry name" value="Aldose_1-epimerase"/>
</dbReference>
<proteinExistence type="inferred from homology"/>
<dbReference type="CDD" id="cd09019">
    <property type="entry name" value="galactose_mutarotase_like"/>
    <property type="match status" value="1"/>
</dbReference>
<feature type="signal peptide" evidence="13">
    <location>
        <begin position="1"/>
        <end position="18"/>
    </location>
</feature>
<evidence type="ECO:0000256" key="8">
    <source>
        <dbReference type="ARBA" id="ARBA00022837"/>
    </source>
</evidence>
<evidence type="ECO:0000256" key="7">
    <source>
        <dbReference type="ARBA" id="ARBA00014165"/>
    </source>
</evidence>
<dbReference type="PIRSF" id="PIRSF005096">
    <property type="entry name" value="GALM"/>
    <property type="match status" value="1"/>
</dbReference>
<dbReference type="Gene3D" id="2.70.98.10">
    <property type="match status" value="1"/>
</dbReference>
<dbReference type="EMBL" id="JBHUHZ010000001">
    <property type="protein sequence ID" value="MFD2160808.1"/>
    <property type="molecule type" value="Genomic_DNA"/>
</dbReference>
<dbReference type="GO" id="GO:0016853">
    <property type="term" value="F:isomerase activity"/>
    <property type="evidence" value="ECO:0007669"/>
    <property type="project" value="UniProtKB-KW"/>
</dbReference>
<dbReference type="PROSITE" id="PS00545">
    <property type="entry name" value="ALDOSE_1_EPIMERASE"/>
    <property type="match status" value="1"/>
</dbReference>
<evidence type="ECO:0000313" key="15">
    <source>
        <dbReference type="Proteomes" id="UP001597387"/>
    </source>
</evidence>
<dbReference type="EC" id="5.1.3.3" evidence="6 11"/>
<dbReference type="Proteomes" id="UP001597387">
    <property type="component" value="Unassembled WGS sequence"/>
</dbReference>
<dbReference type="InterPro" id="IPR011013">
    <property type="entry name" value="Gal_mutarotase_sf_dom"/>
</dbReference>
<feature type="region of interest" description="Disordered" evidence="12">
    <location>
        <begin position="21"/>
        <end position="46"/>
    </location>
</feature>